<dbReference type="GeneID" id="67380247"/>
<evidence type="ECO:0000256" key="3">
    <source>
        <dbReference type="SAM" id="SignalP"/>
    </source>
</evidence>
<keyword evidence="2" id="KW-0186">Copper</keyword>
<dbReference type="PANTHER" id="PTHR10003">
    <property type="entry name" value="SUPEROXIDE DISMUTASE CU-ZN -RELATED"/>
    <property type="match status" value="1"/>
</dbReference>
<gene>
    <name evidence="5" type="primary">sodC</name>
    <name evidence="5" type="ORF">PUN50_19625</name>
</gene>
<dbReference type="GO" id="GO:0004784">
    <property type="term" value="F:superoxide dismutase activity"/>
    <property type="evidence" value="ECO:0007669"/>
    <property type="project" value="UniProtKB-EC"/>
</dbReference>
<evidence type="ECO:0000259" key="4">
    <source>
        <dbReference type="Pfam" id="PF00080"/>
    </source>
</evidence>
<keyword evidence="2" id="KW-0479">Metal-binding</keyword>
<dbReference type="SUPFAM" id="SSF49329">
    <property type="entry name" value="Cu,Zn superoxide dismutase-like"/>
    <property type="match status" value="1"/>
</dbReference>
<comment type="similarity">
    <text evidence="1 2">Belongs to the Cu-Zn superoxide dismutase family.</text>
</comment>
<dbReference type="NCBIfam" id="NF007628">
    <property type="entry name" value="PRK10290.1"/>
    <property type="match status" value="1"/>
</dbReference>
<feature type="chain" id="PRO_5042873828" description="Superoxide dismutase [Cu-Zn]" evidence="3">
    <location>
        <begin position="20"/>
        <end position="170"/>
    </location>
</feature>
<accession>A0AAQ2YA50</accession>
<dbReference type="Proteomes" id="UP001219537">
    <property type="component" value="Chromosome 2"/>
</dbReference>
<reference evidence="5" key="1">
    <citation type="submission" date="2023-02" db="EMBL/GenBank/DDBJ databases">
        <title>Isolation, identification, and genome analysis of Vibrio campbellii in the Penaeus vannamei larvae stage.</title>
        <authorList>
            <person name="Huang T."/>
            <person name="Zhang B."/>
        </authorList>
    </citation>
    <scope>NUCLEOTIDE SEQUENCE</scope>
    <source>
        <strain evidence="5">20220413_1</strain>
    </source>
</reference>
<feature type="signal peptide" evidence="3">
    <location>
        <begin position="1"/>
        <end position="19"/>
    </location>
</feature>
<proteinExistence type="inferred from homology"/>
<dbReference type="Pfam" id="PF00080">
    <property type="entry name" value="Sod_Cu"/>
    <property type="match status" value="1"/>
</dbReference>
<evidence type="ECO:0000313" key="6">
    <source>
        <dbReference type="Proteomes" id="UP001219537"/>
    </source>
</evidence>
<dbReference type="EMBL" id="CP117989">
    <property type="protein sequence ID" value="WDG11467.1"/>
    <property type="molecule type" value="Genomic_DNA"/>
</dbReference>
<dbReference type="AlphaFoldDB" id="A0AAQ2YA50"/>
<organism evidence="5 6">
    <name type="scientific">Vibrio campbellii</name>
    <dbReference type="NCBI Taxonomy" id="680"/>
    <lineage>
        <taxon>Bacteria</taxon>
        <taxon>Pseudomonadati</taxon>
        <taxon>Pseudomonadota</taxon>
        <taxon>Gammaproteobacteria</taxon>
        <taxon>Vibrionales</taxon>
        <taxon>Vibrionaceae</taxon>
        <taxon>Vibrio</taxon>
    </lineage>
</organism>
<dbReference type="PROSITE" id="PS00332">
    <property type="entry name" value="SOD_CU_ZN_2"/>
    <property type="match status" value="1"/>
</dbReference>
<dbReference type="InterPro" id="IPR018152">
    <property type="entry name" value="SOD_Cu/Zn_BS"/>
</dbReference>
<dbReference type="InterPro" id="IPR036423">
    <property type="entry name" value="SOD-like_Cu/Zn_dom_sf"/>
</dbReference>
<keyword evidence="2 5" id="KW-0560">Oxidoreductase</keyword>
<dbReference type="PROSITE" id="PS00087">
    <property type="entry name" value="SOD_CU_ZN_1"/>
    <property type="match status" value="1"/>
</dbReference>
<keyword evidence="2" id="KW-0862">Zinc</keyword>
<dbReference type="CDD" id="cd00305">
    <property type="entry name" value="Cu-Zn_Superoxide_Dismutase"/>
    <property type="match status" value="1"/>
</dbReference>
<keyword evidence="3" id="KW-0732">Signal</keyword>
<comment type="cofactor">
    <cofactor evidence="2">
        <name>Cu cation</name>
        <dbReference type="ChEBI" id="CHEBI:23378"/>
    </cofactor>
    <text evidence="2">Binds 1 copper ion per subunit.</text>
</comment>
<evidence type="ECO:0000313" key="5">
    <source>
        <dbReference type="EMBL" id="WDG11467.1"/>
    </source>
</evidence>
<comment type="function">
    <text evidence="2">Destroys radicals which are normally produced within the cells and which are toxic to biological systems.</text>
</comment>
<name>A0AAQ2YA50_9VIBR</name>
<comment type="cofactor">
    <cofactor evidence="2">
        <name>Zn(2+)</name>
        <dbReference type="ChEBI" id="CHEBI:29105"/>
    </cofactor>
    <text evidence="2">Binds 1 zinc ion per subunit.</text>
</comment>
<dbReference type="InterPro" id="IPR024134">
    <property type="entry name" value="SOD_Cu/Zn_/chaperone"/>
</dbReference>
<dbReference type="Gene3D" id="2.60.40.200">
    <property type="entry name" value="Superoxide dismutase, copper/zinc binding domain"/>
    <property type="match status" value="1"/>
</dbReference>
<evidence type="ECO:0000256" key="2">
    <source>
        <dbReference type="RuleBase" id="RU000393"/>
    </source>
</evidence>
<feature type="domain" description="Superoxide dismutase copper/zinc binding" evidence="4">
    <location>
        <begin position="36"/>
        <end position="169"/>
    </location>
</feature>
<dbReference type="GO" id="GO:0005507">
    <property type="term" value="F:copper ion binding"/>
    <property type="evidence" value="ECO:0007669"/>
    <property type="project" value="InterPro"/>
</dbReference>
<evidence type="ECO:0000256" key="1">
    <source>
        <dbReference type="ARBA" id="ARBA00010457"/>
    </source>
</evidence>
<dbReference type="InterPro" id="IPR001424">
    <property type="entry name" value="SOD_Cu_Zn_dom"/>
</dbReference>
<comment type="catalytic activity">
    <reaction evidence="2">
        <text>2 superoxide + 2 H(+) = H2O2 + O2</text>
        <dbReference type="Rhea" id="RHEA:20696"/>
        <dbReference type="ChEBI" id="CHEBI:15378"/>
        <dbReference type="ChEBI" id="CHEBI:15379"/>
        <dbReference type="ChEBI" id="CHEBI:16240"/>
        <dbReference type="ChEBI" id="CHEBI:18421"/>
        <dbReference type="EC" id="1.15.1.1"/>
    </reaction>
</comment>
<dbReference type="RefSeq" id="WP_005429472.1">
    <property type="nucleotide sequence ID" value="NZ_CP026316.1"/>
</dbReference>
<protein>
    <recommendedName>
        <fullName evidence="2">Superoxide dismutase [Cu-Zn]</fullName>
        <ecNumber evidence="2">1.15.1.1</ecNumber>
    </recommendedName>
</protein>
<dbReference type="EC" id="1.15.1.1" evidence="2"/>
<sequence length="170" mass="17265">MKLSALMAACVLLSGSALADELTVEMTDLATGKSVGEVAITTSDYGTVFTPNLSGLPSGAHGFHIHANGSCDSSIKDGKTVLGGAAGGHYDPKGTGQHGFPWTDGNHLGDLPAMYVDANGMANQPVLAPRVKLADVKGRALMVHFGGDNHSDHPAKLGGGGARMVCGVIK</sequence>